<dbReference type="RefSeq" id="WP_134124186.1">
    <property type="nucleotide sequence ID" value="NZ_SODF01000004.1"/>
</dbReference>
<feature type="region of interest" description="Disordered" evidence="1">
    <location>
        <begin position="27"/>
        <end position="67"/>
    </location>
</feature>
<gene>
    <name evidence="2" type="ORF">EV650_7801</name>
</gene>
<name>A0A4R7ZDL4_9ACTN</name>
<comment type="caution">
    <text evidence="2">The sequence shown here is derived from an EMBL/GenBank/DDBJ whole genome shotgun (WGS) entry which is preliminary data.</text>
</comment>
<accession>A0A4R7ZDL4</accession>
<evidence type="ECO:0000313" key="2">
    <source>
        <dbReference type="EMBL" id="TDW14218.1"/>
    </source>
</evidence>
<dbReference type="AlphaFoldDB" id="A0A4R7ZDL4"/>
<proteinExistence type="predicted"/>
<dbReference type="EMBL" id="SODF01000004">
    <property type="protein sequence ID" value="TDW14218.1"/>
    <property type="molecule type" value="Genomic_DNA"/>
</dbReference>
<sequence length="67" mass="7626">MIEPDAPEPIVPDEILTADELLQKRDPRIGVADAKGAVKPRRRWLSGGRRRGASQNPQREQERGRKR</sequence>
<keyword evidence="3" id="KW-1185">Reference proteome</keyword>
<reference evidence="2 3" key="1">
    <citation type="submission" date="2019-03" db="EMBL/GenBank/DDBJ databases">
        <title>Genomic Encyclopedia of Type Strains, Phase III (KMG-III): the genomes of soil and plant-associated and newly described type strains.</title>
        <authorList>
            <person name="Whitman W."/>
        </authorList>
    </citation>
    <scope>NUCLEOTIDE SEQUENCE [LARGE SCALE GENOMIC DNA]</scope>
    <source>
        <strain evidence="2 3">VKM Ac-2570</strain>
    </source>
</reference>
<evidence type="ECO:0000256" key="1">
    <source>
        <dbReference type="SAM" id="MobiDB-lite"/>
    </source>
</evidence>
<organism evidence="2 3">
    <name type="scientific">Kribbella kalugense</name>
    <dbReference type="NCBI Taxonomy" id="2512221"/>
    <lineage>
        <taxon>Bacteria</taxon>
        <taxon>Bacillati</taxon>
        <taxon>Actinomycetota</taxon>
        <taxon>Actinomycetes</taxon>
        <taxon>Propionibacteriales</taxon>
        <taxon>Kribbellaceae</taxon>
        <taxon>Kribbella</taxon>
    </lineage>
</organism>
<protein>
    <submittedName>
        <fullName evidence="2">Uncharacterized protein</fullName>
    </submittedName>
</protein>
<feature type="compositionally biased region" description="Basic residues" evidence="1">
    <location>
        <begin position="38"/>
        <end position="52"/>
    </location>
</feature>
<dbReference type="Proteomes" id="UP000295447">
    <property type="component" value="Unassembled WGS sequence"/>
</dbReference>
<dbReference type="OrthoDB" id="9941354at2"/>
<evidence type="ECO:0000313" key="3">
    <source>
        <dbReference type="Proteomes" id="UP000295447"/>
    </source>
</evidence>